<protein>
    <recommendedName>
        <fullName evidence="3">Secreted peptide</fullName>
    </recommendedName>
</protein>
<evidence type="ECO:0000313" key="1">
    <source>
        <dbReference type="EMBL" id="NHZ87549.1"/>
    </source>
</evidence>
<evidence type="ECO:0008006" key="3">
    <source>
        <dbReference type="Google" id="ProtNLM"/>
    </source>
</evidence>
<evidence type="ECO:0000313" key="2">
    <source>
        <dbReference type="Proteomes" id="UP000609726"/>
    </source>
</evidence>
<comment type="caution">
    <text evidence="1">The sequence shown here is derived from an EMBL/GenBank/DDBJ whole genome shotgun (WGS) entry which is preliminary data.</text>
</comment>
<keyword evidence="2" id="KW-1185">Reference proteome</keyword>
<proteinExistence type="predicted"/>
<dbReference type="EMBL" id="WHJH01000001">
    <property type="protein sequence ID" value="NHZ87549.1"/>
    <property type="molecule type" value="Genomic_DNA"/>
</dbReference>
<name>A0ABX0NL69_9BURK</name>
<dbReference type="Proteomes" id="UP000609726">
    <property type="component" value="Unassembled WGS sequence"/>
</dbReference>
<sequence>MAVTVAVAVAAATSVAPVVAVIAVAPLMTVVAAVAIAPAAAHFAVARRIRVGVPLVAHEIHLAPARVVARAMLAPFFHVPRRHAQIHRLGRAARIPFHHDRLGVHHRRPAEIGGIDASIKSRLPDVDTDIDLGLRRQAGAQQDGGDE</sequence>
<organism evidence="1 2">
    <name type="scientific">Massilia mucilaginosa</name>
    <dbReference type="NCBI Taxonomy" id="2609282"/>
    <lineage>
        <taxon>Bacteria</taxon>
        <taxon>Pseudomonadati</taxon>
        <taxon>Pseudomonadota</taxon>
        <taxon>Betaproteobacteria</taxon>
        <taxon>Burkholderiales</taxon>
        <taxon>Oxalobacteraceae</taxon>
        <taxon>Telluria group</taxon>
        <taxon>Massilia</taxon>
    </lineage>
</organism>
<reference evidence="1 2" key="1">
    <citation type="submission" date="2019-10" db="EMBL/GenBank/DDBJ databases">
        <title>Taxonomy of Antarctic Massilia spp.: description of Massilia rubra sp. nov., Massilia aquatica sp. nov., Massilia mucilaginosa sp. nov., Massilia frigida sp. nov. isolated from streams, lakes and regoliths.</title>
        <authorList>
            <person name="Holochova P."/>
            <person name="Sedlacek I."/>
            <person name="Kralova S."/>
            <person name="Maslanova I."/>
            <person name="Busse H.-J."/>
            <person name="Stankova E."/>
            <person name="Vrbovska V."/>
            <person name="Kovarovic V."/>
            <person name="Bartak M."/>
            <person name="Svec P."/>
            <person name="Pantucek R."/>
        </authorList>
    </citation>
    <scope>NUCLEOTIDE SEQUENCE [LARGE SCALE GENOMIC DNA]</scope>
    <source>
        <strain evidence="1 2">CCM 8733</strain>
    </source>
</reference>
<gene>
    <name evidence="1" type="ORF">F2P45_00655</name>
</gene>
<accession>A0ABX0NL69</accession>